<dbReference type="Proteomes" id="UP000887013">
    <property type="component" value="Unassembled WGS sequence"/>
</dbReference>
<evidence type="ECO:0000313" key="1">
    <source>
        <dbReference type="EMBL" id="GFT99960.1"/>
    </source>
</evidence>
<evidence type="ECO:0000313" key="2">
    <source>
        <dbReference type="Proteomes" id="UP000887013"/>
    </source>
</evidence>
<keyword evidence="2" id="KW-1185">Reference proteome</keyword>
<reference evidence="1" key="1">
    <citation type="submission" date="2020-08" db="EMBL/GenBank/DDBJ databases">
        <title>Multicomponent nature underlies the extraordinary mechanical properties of spider dragline silk.</title>
        <authorList>
            <person name="Kono N."/>
            <person name="Nakamura H."/>
            <person name="Mori M."/>
            <person name="Yoshida Y."/>
            <person name="Ohtoshi R."/>
            <person name="Malay A.D."/>
            <person name="Moran D.A.P."/>
            <person name="Tomita M."/>
            <person name="Numata K."/>
            <person name="Arakawa K."/>
        </authorList>
    </citation>
    <scope>NUCLEOTIDE SEQUENCE</scope>
</reference>
<gene>
    <name evidence="1" type="ORF">NPIL_153821</name>
</gene>
<sequence length="96" mass="10602">MTTEMEIAKQKRKAARATYSKTVNKLQEILAAESPDEDDLEIHLECDFATPIAPLDVLNPTVPYCVDRCSHFTQPLCCSPAVLPCGILLNSTICSY</sequence>
<proteinExistence type="predicted"/>
<protein>
    <submittedName>
        <fullName evidence="1">Uncharacterized protein</fullName>
    </submittedName>
</protein>
<name>A0A8X6Q7K6_NEPPI</name>
<dbReference type="EMBL" id="BMAW01076116">
    <property type="protein sequence ID" value="GFT99960.1"/>
    <property type="molecule type" value="Genomic_DNA"/>
</dbReference>
<dbReference type="AlphaFoldDB" id="A0A8X6Q7K6"/>
<dbReference type="OrthoDB" id="6468082at2759"/>
<comment type="caution">
    <text evidence="1">The sequence shown here is derived from an EMBL/GenBank/DDBJ whole genome shotgun (WGS) entry which is preliminary data.</text>
</comment>
<accession>A0A8X6Q7K6</accession>
<organism evidence="1 2">
    <name type="scientific">Nephila pilipes</name>
    <name type="common">Giant wood spider</name>
    <name type="synonym">Nephila maculata</name>
    <dbReference type="NCBI Taxonomy" id="299642"/>
    <lineage>
        <taxon>Eukaryota</taxon>
        <taxon>Metazoa</taxon>
        <taxon>Ecdysozoa</taxon>
        <taxon>Arthropoda</taxon>
        <taxon>Chelicerata</taxon>
        <taxon>Arachnida</taxon>
        <taxon>Araneae</taxon>
        <taxon>Araneomorphae</taxon>
        <taxon>Entelegynae</taxon>
        <taxon>Araneoidea</taxon>
        <taxon>Nephilidae</taxon>
        <taxon>Nephila</taxon>
    </lineage>
</organism>